<dbReference type="Proteomes" id="UP000291469">
    <property type="component" value="Chromosome"/>
</dbReference>
<feature type="compositionally biased region" description="Acidic residues" evidence="3">
    <location>
        <begin position="158"/>
        <end position="191"/>
    </location>
</feature>
<evidence type="ECO:0000256" key="1">
    <source>
        <dbReference type="ARBA" id="ARBA00010577"/>
    </source>
</evidence>
<evidence type="ECO:0000313" key="4">
    <source>
        <dbReference type="EMBL" id="QBI21240.1"/>
    </source>
</evidence>
<dbReference type="InterPro" id="IPR005648">
    <property type="entry name" value="FlgD"/>
</dbReference>
<evidence type="ECO:0000256" key="2">
    <source>
        <dbReference type="ARBA" id="ARBA00022795"/>
    </source>
</evidence>
<reference evidence="4 5" key="1">
    <citation type="submission" date="2019-01" db="EMBL/GenBank/DDBJ databases">
        <title>Egibacter rhizosphaerae EGI 80759T.</title>
        <authorList>
            <person name="Chen D.-D."/>
            <person name="Tian Y."/>
            <person name="Jiao J.-Y."/>
            <person name="Zhang X.-T."/>
            <person name="Zhang Y.-G."/>
            <person name="Zhang Y."/>
            <person name="Xiao M."/>
            <person name="Shu W.-S."/>
            <person name="Li W.-J."/>
        </authorList>
    </citation>
    <scope>NUCLEOTIDE SEQUENCE [LARGE SCALE GENOMIC DNA]</scope>
    <source>
        <strain evidence="4 5">EGI 80759</strain>
    </source>
</reference>
<evidence type="ECO:0000256" key="3">
    <source>
        <dbReference type="SAM" id="MobiDB-lite"/>
    </source>
</evidence>
<evidence type="ECO:0008006" key="6">
    <source>
        <dbReference type="Google" id="ProtNLM"/>
    </source>
</evidence>
<sequence length="191" mass="20059">MLMPIDPTGGAAAGITAGGAAGPGGAGQNASSNSLGDLDDEAFLQLLVAQMRYQDPMEPADHTQMLQQTAMFTQVEALQKVTESQQQLLGMGQTQMANDMIGHDVTAEIPGEGTVTGMVEAVRYTDQGPMLRMADGEVPLQYVMEVRAVDATPPPAEPPEEPEEGDDVADPEGDDVVESDESDEADEPLDA</sequence>
<keyword evidence="5" id="KW-1185">Reference proteome</keyword>
<accession>A0A411YJ32</accession>
<proteinExistence type="inferred from homology"/>
<protein>
    <recommendedName>
        <fullName evidence="6">Flagellar hook capping protein</fullName>
    </recommendedName>
</protein>
<keyword evidence="2" id="KW-1005">Bacterial flagellum biogenesis</keyword>
<gene>
    <name evidence="4" type="ORF">ER308_17800</name>
</gene>
<organism evidence="4 5">
    <name type="scientific">Egibacter rhizosphaerae</name>
    <dbReference type="NCBI Taxonomy" id="1670831"/>
    <lineage>
        <taxon>Bacteria</taxon>
        <taxon>Bacillati</taxon>
        <taxon>Actinomycetota</taxon>
        <taxon>Nitriliruptoria</taxon>
        <taxon>Egibacterales</taxon>
        <taxon>Egibacteraceae</taxon>
        <taxon>Egibacter</taxon>
    </lineage>
</organism>
<dbReference type="OrthoDB" id="9785233at2"/>
<evidence type="ECO:0000313" key="5">
    <source>
        <dbReference type="Proteomes" id="UP000291469"/>
    </source>
</evidence>
<dbReference type="AlphaFoldDB" id="A0A411YJ32"/>
<name>A0A411YJ32_9ACTN</name>
<dbReference type="KEGG" id="erz:ER308_17800"/>
<dbReference type="EMBL" id="CP036402">
    <property type="protein sequence ID" value="QBI21240.1"/>
    <property type="molecule type" value="Genomic_DNA"/>
</dbReference>
<dbReference type="GO" id="GO:0044781">
    <property type="term" value="P:bacterial-type flagellum organization"/>
    <property type="evidence" value="ECO:0007669"/>
    <property type="project" value="UniProtKB-KW"/>
</dbReference>
<dbReference type="Pfam" id="PF03963">
    <property type="entry name" value="FlgD"/>
    <property type="match status" value="1"/>
</dbReference>
<feature type="region of interest" description="Disordered" evidence="3">
    <location>
        <begin position="147"/>
        <end position="191"/>
    </location>
</feature>
<comment type="similarity">
    <text evidence="1">Belongs to the FlgD family.</text>
</comment>